<keyword evidence="2" id="KW-1185">Reference proteome</keyword>
<accession>A0AAW0K0Q7</accession>
<dbReference type="InterPro" id="IPR052657">
    <property type="entry name" value="PDP_family_Arabidopsis"/>
</dbReference>
<evidence type="ECO:0000313" key="1">
    <source>
        <dbReference type="EMBL" id="KAK7832862.1"/>
    </source>
</evidence>
<reference evidence="1 2" key="1">
    <citation type="journal article" date="2018" name="Sci. Data">
        <title>The draft genome sequence of cork oak.</title>
        <authorList>
            <person name="Ramos A.M."/>
            <person name="Usie A."/>
            <person name="Barbosa P."/>
            <person name="Barros P.M."/>
            <person name="Capote T."/>
            <person name="Chaves I."/>
            <person name="Simoes F."/>
            <person name="Abreu I."/>
            <person name="Carrasquinho I."/>
            <person name="Faro C."/>
            <person name="Guimaraes J.B."/>
            <person name="Mendonca D."/>
            <person name="Nobrega F."/>
            <person name="Rodrigues L."/>
            <person name="Saibo N.J.M."/>
            <person name="Varela M.C."/>
            <person name="Egas C."/>
            <person name="Matos J."/>
            <person name="Miguel C.M."/>
            <person name="Oliveira M.M."/>
            <person name="Ricardo C.P."/>
            <person name="Goncalves S."/>
        </authorList>
    </citation>
    <scope>NUCLEOTIDE SEQUENCE [LARGE SCALE GENOMIC DNA]</scope>
    <source>
        <strain evidence="2">cv. HL8</strain>
    </source>
</reference>
<name>A0AAW0K0Q7_QUESU</name>
<sequence length="1212" mass="135885">MIQKKREKGEIVWVRVSLSQTCWPALVLRAFQDSVLVSFFSLPQFPPSRYVLDSLLLSFPDNFRSLAPSAPHALLHRALRLYGLKSLSSLTCPCQGKTTPRRRFENNAATATAKTAPFKKAEDVLGFVFSAAVSPWVEKAGFVEAVESMAFVHAFRGYKSAKLRGNKNKNSAAHESDILGLEDEFQLLSQELEKNLEAGVTNGMSSKVPFLTESFNPLHEHQLSHTRLQQSKEQSVNEVLVSLHCLSLDPFYLVGKCLKTVEHNVLRFRSLSFQNISDFCFKKCLHPKSPETHFSDPGYTKTESGVKVDRKQSCGEIFCPFLFCMAAPVNNLGLKRKLDQPSNSYHSLKVHKTMKFSSDATAKTAPFKRAEDVLGFVFSAAVLPWVEKAEFVEAVEAKAFVHAFRGYKSAKLRGNKNKNSIAHESDILELEDEFQLLSQELEKNLEAGVTNGMSSKVPFLTESYNPLHEHQLSHTQLKQSKEQSVNEVLVSLHCLALDPFYLVGKCLKTVEHNVLRFRSLSFQNNSDFCFKKCLHPKSPETHFSDPGYTKTESGVKVDRKQSSGEIFCPFLSYMAAPVNSLGLKRKLDQPSNSYRSLKVHKTMQFSLDAGTSAYLQKNKAGHKENSTLFDPSFKLCMTMPLFSLNGSDSYLSRKHSSGFQVELINALFPSSPAKLKMRHHSSTKPQRLTYLCNNNLMVSVQNKFNISLPGGASHCGEVEISKLQESAENFDSLNDTRASISSVDCILAAQKFPSQSDFTADKIKMLPCDIDDATSIRSDKEASINVAFGDSSKENKELYQPVTSDSSFKLQRGQLEAFDTIAYSLHLKFPKDFELPSKQELVEKFSPFGIVDSLRTKIFSYISAAKVVFLHPTDAVAAYQYANKERVLFGKANIRVWLDPLGQKRIGTEFSAPSPLLTGKPVSPKRCQHVTSDSSFKSQRDQQLEALDTTASTSLHMKFPKDFKLPSKQELVKKFSRFGTVDSSKTKVFSCTGAAQVVFLHPTDAVAAYHYAKKKRVVFGEANVRFWLDPLDHKRRGTKFSAPPPLLTGKPVNLKRHQHVTTDSSYKSQRGQQLEELATTAASTSLHMKFPKDFKLPSTQEVVKKFSRFGTVDSFRTNVSSCTGAAQVVFLQPTDAVAAYKYAKKKRVMFGVANVRFWLDPLDHKRRGTKFSVSPPSLTETQMNLKSCLRKSSPLECRDKKKPHKVRFLMVT</sequence>
<evidence type="ECO:0008006" key="3">
    <source>
        <dbReference type="Google" id="ProtNLM"/>
    </source>
</evidence>
<protein>
    <recommendedName>
        <fullName evidence="3">RRM domain-containing protein</fullName>
    </recommendedName>
</protein>
<dbReference type="AlphaFoldDB" id="A0AAW0K0Q7"/>
<dbReference type="EMBL" id="PKMF04000418">
    <property type="protein sequence ID" value="KAK7832862.1"/>
    <property type="molecule type" value="Genomic_DNA"/>
</dbReference>
<comment type="caution">
    <text evidence="1">The sequence shown here is derived from an EMBL/GenBank/DDBJ whole genome shotgun (WGS) entry which is preliminary data.</text>
</comment>
<organism evidence="1 2">
    <name type="scientific">Quercus suber</name>
    <name type="common">Cork oak</name>
    <dbReference type="NCBI Taxonomy" id="58331"/>
    <lineage>
        <taxon>Eukaryota</taxon>
        <taxon>Viridiplantae</taxon>
        <taxon>Streptophyta</taxon>
        <taxon>Embryophyta</taxon>
        <taxon>Tracheophyta</taxon>
        <taxon>Spermatophyta</taxon>
        <taxon>Magnoliopsida</taxon>
        <taxon>eudicotyledons</taxon>
        <taxon>Gunneridae</taxon>
        <taxon>Pentapetalae</taxon>
        <taxon>rosids</taxon>
        <taxon>fabids</taxon>
        <taxon>Fagales</taxon>
        <taxon>Fagaceae</taxon>
        <taxon>Quercus</taxon>
    </lineage>
</organism>
<dbReference type="SUPFAM" id="SSF54928">
    <property type="entry name" value="RNA-binding domain, RBD"/>
    <property type="match status" value="2"/>
</dbReference>
<dbReference type="GO" id="GO:0003676">
    <property type="term" value="F:nucleic acid binding"/>
    <property type="evidence" value="ECO:0007669"/>
    <property type="project" value="InterPro"/>
</dbReference>
<dbReference type="PANTHER" id="PTHR10688:SF2">
    <property type="entry name" value="PWWP DOMAIN-CONTAINING PROTEIN"/>
    <property type="match status" value="1"/>
</dbReference>
<dbReference type="PANTHER" id="PTHR10688">
    <property type="entry name" value="PWWP DOMAIN-CONTAINING PROTEIN"/>
    <property type="match status" value="1"/>
</dbReference>
<proteinExistence type="predicted"/>
<evidence type="ECO:0000313" key="2">
    <source>
        <dbReference type="Proteomes" id="UP000237347"/>
    </source>
</evidence>
<dbReference type="Proteomes" id="UP000237347">
    <property type="component" value="Unassembled WGS sequence"/>
</dbReference>
<gene>
    <name evidence="1" type="ORF">CFP56_026157</name>
</gene>
<dbReference type="InterPro" id="IPR035979">
    <property type="entry name" value="RBD_domain_sf"/>
</dbReference>